<keyword evidence="1 2" id="KW-0175">Coiled coil</keyword>
<feature type="domain" description="Myosin tail" evidence="4">
    <location>
        <begin position="520"/>
        <end position="583"/>
    </location>
</feature>
<proteinExistence type="predicted"/>
<feature type="compositionally biased region" description="Basic and acidic residues" evidence="3">
    <location>
        <begin position="1"/>
        <end position="10"/>
    </location>
</feature>
<feature type="domain" description="Myosin tail" evidence="4">
    <location>
        <begin position="263"/>
        <end position="485"/>
    </location>
</feature>
<feature type="coiled-coil region" evidence="2">
    <location>
        <begin position="522"/>
        <end position="577"/>
    </location>
</feature>
<evidence type="ECO:0000259" key="4">
    <source>
        <dbReference type="Pfam" id="PF01576"/>
    </source>
</evidence>
<feature type="compositionally biased region" description="Basic and acidic residues" evidence="3">
    <location>
        <begin position="40"/>
        <end position="63"/>
    </location>
</feature>
<dbReference type="PANTHER" id="PTHR45615:SF24">
    <property type="entry name" value="MYOSIN-10"/>
    <property type="match status" value="1"/>
</dbReference>
<dbReference type="Pfam" id="PF01576">
    <property type="entry name" value="Myosin_tail_1"/>
    <property type="match status" value="4"/>
</dbReference>
<sequence>EKKQVEDRIAEMTSQLAEEEEKAKNLGKTKNKQEMMMVDLEERLKKEEKTRQELEKAKRKLDAETTDLQDQIGELQAQIEELKMQLTKKEEELQALLASSPIVRVILKPKPRSLCVRASACSSTCSLLDADTRYIYPRSKREQEVAELKKAIEEESKNHEAQIQDMRQRQAQVLEELSDQLEQAKRVSVLYQVAIGEGGLELACEVKNLQQTKTESEYKRKKVEAQLQEFMARATEMERAKGELTERSLRLQVEMAPLDHSVKQLQTVQAQLFETKKKLEEDVGVIEGLEEVKRKLQKDMELTNQRLEEKTMALDKMEKTKNRLQQELDDQMVDLDHQRQIMLAEEKTISARYAEERDRAEAEAREKETKALSLTKALEEALEAKEELERFNKQLRAEMEDLMSSKDDVGKNVHELEKSKRTLEQQVAEMRTQLEELEDELQATEDAKLRLEVNTQAMKAQFDRDLQAKDEQGEEMKRALVKQVETPIDIVRAEMFSLHCFKMITIPAFNFRGNLCVFLLQVREMEAELEDERKQRSLAVAAKKKLEVDLNELEGQIEAANKGRDEAIKQLKKLQAVAKQPKRGKRVGQNITHYL</sequence>
<gene>
    <name evidence="5" type="ORF">XENOCAPTIV_011190</name>
</gene>
<feature type="coiled-coil region" evidence="2">
    <location>
        <begin position="138"/>
        <end position="454"/>
    </location>
</feature>
<evidence type="ECO:0000313" key="6">
    <source>
        <dbReference type="Proteomes" id="UP001434883"/>
    </source>
</evidence>
<comment type="caution">
    <text evidence="5">The sequence shown here is derived from an EMBL/GenBank/DDBJ whole genome shotgun (WGS) entry which is preliminary data.</text>
</comment>
<evidence type="ECO:0000256" key="1">
    <source>
        <dbReference type="ARBA" id="ARBA00023054"/>
    </source>
</evidence>
<protein>
    <recommendedName>
        <fullName evidence="4">Myosin tail domain-containing protein</fullName>
    </recommendedName>
</protein>
<feature type="domain" description="Myosin tail" evidence="4">
    <location>
        <begin position="138"/>
        <end position="261"/>
    </location>
</feature>
<dbReference type="PANTHER" id="PTHR45615">
    <property type="entry name" value="MYOSIN HEAVY CHAIN, NON-MUSCLE"/>
    <property type="match status" value="1"/>
</dbReference>
<evidence type="ECO:0000313" key="5">
    <source>
        <dbReference type="EMBL" id="MEQ2204306.1"/>
    </source>
</evidence>
<dbReference type="Gene3D" id="1.20.5.340">
    <property type="match status" value="1"/>
</dbReference>
<feature type="region of interest" description="Disordered" evidence="3">
    <location>
        <begin position="1"/>
        <end position="65"/>
    </location>
</feature>
<name>A0ABV0R9F7_9TELE</name>
<accession>A0ABV0R9F7</accession>
<dbReference type="Proteomes" id="UP001434883">
    <property type="component" value="Unassembled WGS sequence"/>
</dbReference>
<evidence type="ECO:0000256" key="3">
    <source>
        <dbReference type="SAM" id="MobiDB-lite"/>
    </source>
</evidence>
<dbReference type="InterPro" id="IPR002928">
    <property type="entry name" value="Myosin_tail"/>
</dbReference>
<feature type="non-terminal residue" evidence="5">
    <location>
        <position position="1"/>
    </location>
</feature>
<keyword evidence="6" id="KW-1185">Reference proteome</keyword>
<dbReference type="EMBL" id="JAHRIN010036012">
    <property type="protein sequence ID" value="MEQ2204306.1"/>
    <property type="molecule type" value="Genomic_DNA"/>
</dbReference>
<dbReference type="SUPFAM" id="SSF90257">
    <property type="entry name" value="Myosin rod fragments"/>
    <property type="match status" value="2"/>
</dbReference>
<reference evidence="5 6" key="1">
    <citation type="submission" date="2021-06" db="EMBL/GenBank/DDBJ databases">
        <authorList>
            <person name="Palmer J.M."/>
        </authorList>
    </citation>
    <scope>NUCLEOTIDE SEQUENCE [LARGE SCALE GENOMIC DNA]</scope>
    <source>
        <strain evidence="5 6">XC_2019</strain>
        <tissue evidence="5">Muscle</tissue>
    </source>
</reference>
<feature type="domain" description="Myosin tail" evidence="4">
    <location>
        <begin position="1"/>
        <end position="98"/>
    </location>
</feature>
<organism evidence="5 6">
    <name type="scientific">Xenoophorus captivus</name>
    <dbReference type="NCBI Taxonomy" id="1517983"/>
    <lineage>
        <taxon>Eukaryota</taxon>
        <taxon>Metazoa</taxon>
        <taxon>Chordata</taxon>
        <taxon>Craniata</taxon>
        <taxon>Vertebrata</taxon>
        <taxon>Euteleostomi</taxon>
        <taxon>Actinopterygii</taxon>
        <taxon>Neopterygii</taxon>
        <taxon>Teleostei</taxon>
        <taxon>Neoteleostei</taxon>
        <taxon>Acanthomorphata</taxon>
        <taxon>Ovalentaria</taxon>
        <taxon>Atherinomorphae</taxon>
        <taxon>Cyprinodontiformes</taxon>
        <taxon>Goodeidae</taxon>
        <taxon>Xenoophorus</taxon>
    </lineage>
</organism>
<evidence type="ECO:0000256" key="2">
    <source>
        <dbReference type="SAM" id="Coils"/>
    </source>
</evidence>